<name>A0A174PK58_BACUN</name>
<dbReference type="RefSeq" id="WP_057281352.1">
    <property type="nucleotide sequence ID" value="NZ_CZBF01000002.1"/>
</dbReference>
<dbReference type="AlphaFoldDB" id="A0A174PK58"/>
<proteinExistence type="predicted"/>
<evidence type="ECO:0008006" key="3">
    <source>
        <dbReference type="Google" id="ProtNLM"/>
    </source>
</evidence>
<organism evidence="1 2">
    <name type="scientific">Bacteroides uniformis</name>
    <dbReference type="NCBI Taxonomy" id="820"/>
    <lineage>
        <taxon>Bacteria</taxon>
        <taxon>Pseudomonadati</taxon>
        <taxon>Bacteroidota</taxon>
        <taxon>Bacteroidia</taxon>
        <taxon>Bacteroidales</taxon>
        <taxon>Bacteroidaceae</taxon>
        <taxon>Bacteroides</taxon>
    </lineage>
</organism>
<dbReference type="EMBL" id="CZBF01000002">
    <property type="protein sequence ID" value="CUP60156.1"/>
    <property type="molecule type" value="Genomic_DNA"/>
</dbReference>
<reference evidence="1 2" key="1">
    <citation type="submission" date="2015-09" db="EMBL/GenBank/DDBJ databases">
        <authorList>
            <consortium name="Pathogen Informatics"/>
        </authorList>
    </citation>
    <scope>NUCLEOTIDE SEQUENCE [LARGE SCALE GENOMIC DNA]</scope>
    <source>
        <strain evidence="1 2">2789STDY5834942</strain>
    </source>
</reference>
<accession>A0A174PK58</accession>
<dbReference type="Proteomes" id="UP000095788">
    <property type="component" value="Unassembled WGS sequence"/>
</dbReference>
<protein>
    <recommendedName>
        <fullName evidence="3">Peptidase U49</fullName>
    </recommendedName>
</protein>
<evidence type="ECO:0000313" key="1">
    <source>
        <dbReference type="EMBL" id="CUP60156.1"/>
    </source>
</evidence>
<gene>
    <name evidence="1" type="ORF">ERS852554_01168</name>
</gene>
<sequence>MNPKDVEKMLRSNPDVIEMRRGLENSFNSMLKNTFEWGFWDFDKKVKLTIVPDLSFNATARKGFINEIQINIGVVPLLQALAINVAKLDYVWPDIPFEPKFDQDESVKNIYDIINAFYYEIDKYELDDTHITLMMDNEVLGIRSEMSYSIYKFMWYFLIFHEYAHLLCKHSTLLGISHLRELNMEEGTLFNSKDEEPTNRDMRWQWAELEADSLASLLLVETLKLESLPDYGNEEWSIEDGKVALLKGIFLSIGLMFLMFSYKSNSISGNRLKKHPHPGVRIANAFDVTANYLEASKIMKLDICQKAMEEVLAMLIPMGDELGIEVFRVIYDNLDSLKDEIITIRKSVGDEWVNKNYKEMADILISLKTKMSMF</sequence>
<evidence type="ECO:0000313" key="2">
    <source>
        <dbReference type="Proteomes" id="UP000095788"/>
    </source>
</evidence>